<sequence>MVYALTFEACLRSTKGIDCLAALSGIQSDITLLVNDEQVRANKKLLSVFSKDFEKLFQDDSDKVKLDNITSSDLLQLLSFIYQITGKSDIKEDNIEVLLEMAVKFNISNVLNRCEYFLKTSADINLSKKLLLSQAYGFKIAQELKECLTFDQLIALKKDLSDKELDASTYKTLFNNICDKRADEETTDETDPLAATWIKSDNMLTTYSPTTTS</sequence>
<dbReference type="PANTHER" id="PTHR22744:SF14">
    <property type="entry name" value="BTB DOMAIN-CONTAINING PROTEIN-RELATED"/>
    <property type="match status" value="1"/>
</dbReference>
<evidence type="ECO:0000313" key="2">
    <source>
        <dbReference type="Proteomes" id="UP000887574"/>
    </source>
</evidence>
<dbReference type="InterPro" id="IPR011333">
    <property type="entry name" value="SKP1/BTB/POZ_sf"/>
</dbReference>
<dbReference type="Proteomes" id="UP000887574">
    <property type="component" value="Unplaced"/>
</dbReference>
<protein>
    <submittedName>
        <fullName evidence="3">BTB domain-containing protein</fullName>
    </submittedName>
</protein>
<organism evidence="2 3">
    <name type="scientific">Ditylenchus dipsaci</name>
    <dbReference type="NCBI Taxonomy" id="166011"/>
    <lineage>
        <taxon>Eukaryota</taxon>
        <taxon>Metazoa</taxon>
        <taxon>Ecdysozoa</taxon>
        <taxon>Nematoda</taxon>
        <taxon>Chromadorea</taxon>
        <taxon>Rhabditida</taxon>
        <taxon>Tylenchina</taxon>
        <taxon>Tylenchomorpha</taxon>
        <taxon>Sphaerularioidea</taxon>
        <taxon>Anguinidae</taxon>
        <taxon>Anguininae</taxon>
        <taxon>Ditylenchus</taxon>
    </lineage>
</organism>
<dbReference type="PROSITE" id="PS50097">
    <property type="entry name" value="BTB"/>
    <property type="match status" value="1"/>
</dbReference>
<reference evidence="3" key="1">
    <citation type="submission" date="2022-11" db="UniProtKB">
        <authorList>
            <consortium name="WormBaseParasite"/>
        </authorList>
    </citation>
    <scope>IDENTIFICATION</scope>
</reference>
<dbReference type="InterPro" id="IPR000210">
    <property type="entry name" value="BTB/POZ_dom"/>
</dbReference>
<feature type="domain" description="BTB" evidence="1">
    <location>
        <begin position="28"/>
        <end position="82"/>
    </location>
</feature>
<name>A0A915E9Q3_9BILA</name>
<accession>A0A915E9Q3</accession>
<proteinExistence type="predicted"/>
<dbReference type="SMART" id="SM00225">
    <property type="entry name" value="BTB"/>
    <property type="match status" value="1"/>
</dbReference>
<dbReference type="WBParaSite" id="jg4356">
    <property type="protein sequence ID" value="jg4356"/>
    <property type="gene ID" value="jg4356"/>
</dbReference>
<keyword evidence="2" id="KW-1185">Reference proteome</keyword>
<dbReference type="SUPFAM" id="SSF54695">
    <property type="entry name" value="POZ domain"/>
    <property type="match status" value="1"/>
</dbReference>
<evidence type="ECO:0000313" key="3">
    <source>
        <dbReference type="WBParaSite" id="jg4356"/>
    </source>
</evidence>
<dbReference type="PANTHER" id="PTHR22744">
    <property type="entry name" value="HELIX LOOP HELIX PROTEIN 21-RELATED"/>
    <property type="match status" value="1"/>
</dbReference>
<dbReference type="AlphaFoldDB" id="A0A915E9Q3"/>
<evidence type="ECO:0000259" key="1">
    <source>
        <dbReference type="PROSITE" id="PS50097"/>
    </source>
</evidence>
<dbReference type="Pfam" id="PF00651">
    <property type="entry name" value="BTB"/>
    <property type="match status" value="1"/>
</dbReference>
<dbReference type="CDD" id="cd18186">
    <property type="entry name" value="BTB_POZ_ZBTB_KLHL-like"/>
    <property type="match status" value="1"/>
</dbReference>
<dbReference type="Gene3D" id="3.30.710.10">
    <property type="entry name" value="Potassium Channel Kv1.1, Chain A"/>
    <property type="match status" value="1"/>
</dbReference>